<organism evidence="7 8">
    <name type="scientific">Rhizodiscina lignyota</name>
    <dbReference type="NCBI Taxonomy" id="1504668"/>
    <lineage>
        <taxon>Eukaryota</taxon>
        <taxon>Fungi</taxon>
        <taxon>Dikarya</taxon>
        <taxon>Ascomycota</taxon>
        <taxon>Pezizomycotina</taxon>
        <taxon>Dothideomycetes</taxon>
        <taxon>Pleosporomycetidae</taxon>
        <taxon>Aulographales</taxon>
        <taxon>Rhizodiscinaceae</taxon>
        <taxon>Rhizodiscina</taxon>
    </lineage>
</organism>
<evidence type="ECO:0000256" key="1">
    <source>
        <dbReference type="ARBA" id="ARBA00004141"/>
    </source>
</evidence>
<feature type="compositionally biased region" description="Polar residues" evidence="5">
    <location>
        <begin position="471"/>
        <end position="482"/>
    </location>
</feature>
<protein>
    <recommendedName>
        <fullName evidence="9">MFS general substrate transporter</fullName>
    </recommendedName>
</protein>
<dbReference type="EMBL" id="ML978125">
    <property type="protein sequence ID" value="KAF2099337.1"/>
    <property type="molecule type" value="Genomic_DNA"/>
</dbReference>
<keyword evidence="4 6" id="KW-0472">Membrane</keyword>
<feature type="transmembrane region" description="Helical" evidence="6">
    <location>
        <begin position="176"/>
        <end position="197"/>
    </location>
</feature>
<feature type="transmembrane region" description="Helical" evidence="6">
    <location>
        <begin position="105"/>
        <end position="130"/>
    </location>
</feature>
<feature type="transmembrane region" description="Helical" evidence="6">
    <location>
        <begin position="342"/>
        <end position="363"/>
    </location>
</feature>
<keyword evidence="2 6" id="KW-0812">Transmembrane</keyword>
<dbReference type="PANTHER" id="PTHR23294">
    <property type="entry name" value="ET TRANSLATION PRODUCT-RELATED"/>
    <property type="match status" value="1"/>
</dbReference>
<evidence type="ECO:0000256" key="6">
    <source>
        <dbReference type="SAM" id="Phobius"/>
    </source>
</evidence>
<feature type="transmembrane region" description="Helical" evidence="6">
    <location>
        <begin position="234"/>
        <end position="253"/>
    </location>
</feature>
<dbReference type="PANTHER" id="PTHR23294:SF59">
    <property type="entry name" value="UNC93-LIKE PROTEIN C922.05C"/>
    <property type="match status" value="1"/>
</dbReference>
<evidence type="ECO:0000256" key="2">
    <source>
        <dbReference type="ARBA" id="ARBA00022692"/>
    </source>
</evidence>
<dbReference type="SUPFAM" id="SSF103473">
    <property type="entry name" value="MFS general substrate transporter"/>
    <property type="match status" value="1"/>
</dbReference>
<dbReference type="InterPro" id="IPR036259">
    <property type="entry name" value="MFS_trans_sf"/>
</dbReference>
<comment type="subcellular location">
    <subcellularLocation>
        <location evidence="1">Membrane</location>
        <topology evidence="1">Multi-pass membrane protein</topology>
    </subcellularLocation>
</comment>
<accession>A0A9P4IGR4</accession>
<evidence type="ECO:0000313" key="7">
    <source>
        <dbReference type="EMBL" id="KAF2099337.1"/>
    </source>
</evidence>
<feature type="transmembrane region" description="Helical" evidence="6">
    <location>
        <begin position="53"/>
        <end position="73"/>
    </location>
</feature>
<reference evidence="7" key="1">
    <citation type="journal article" date="2020" name="Stud. Mycol.">
        <title>101 Dothideomycetes genomes: a test case for predicting lifestyles and emergence of pathogens.</title>
        <authorList>
            <person name="Haridas S."/>
            <person name="Albert R."/>
            <person name="Binder M."/>
            <person name="Bloem J."/>
            <person name="Labutti K."/>
            <person name="Salamov A."/>
            <person name="Andreopoulos B."/>
            <person name="Baker S."/>
            <person name="Barry K."/>
            <person name="Bills G."/>
            <person name="Bluhm B."/>
            <person name="Cannon C."/>
            <person name="Castanera R."/>
            <person name="Culley D."/>
            <person name="Daum C."/>
            <person name="Ezra D."/>
            <person name="Gonzalez J."/>
            <person name="Henrissat B."/>
            <person name="Kuo A."/>
            <person name="Liang C."/>
            <person name="Lipzen A."/>
            <person name="Lutzoni F."/>
            <person name="Magnuson J."/>
            <person name="Mondo S."/>
            <person name="Nolan M."/>
            <person name="Ohm R."/>
            <person name="Pangilinan J."/>
            <person name="Park H.-J."/>
            <person name="Ramirez L."/>
            <person name="Alfaro M."/>
            <person name="Sun H."/>
            <person name="Tritt A."/>
            <person name="Yoshinaga Y."/>
            <person name="Zwiers L.-H."/>
            <person name="Turgeon B."/>
            <person name="Goodwin S."/>
            <person name="Spatafora J."/>
            <person name="Crous P."/>
            <person name="Grigoriev I."/>
        </authorList>
    </citation>
    <scope>NUCLEOTIDE SEQUENCE</scope>
    <source>
        <strain evidence="7">CBS 133067</strain>
    </source>
</reference>
<dbReference type="GO" id="GO:0016020">
    <property type="term" value="C:membrane"/>
    <property type="evidence" value="ECO:0007669"/>
    <property type="project" value="UniProtKB-SubCell"/>
</dbReference>
<feature type="region of interest" description="Disordered" evidence="5">
    <location>
        <begin position="454"/>
        <end position="482"/>
    </location>
</feature>
<feature type="transmembrane region" description="Helical" evidence="6">
    <location>
        <begin position="265"/>
        <end position="286"/>
    </location>
</feature>
<gene>
    <name evidence="7" type="ORF">NA57DRAFT_74838</name>
</gene>
<feature type="transmembrane region" description="Helical" evidence="6">
    <location>
        <begin position="142"/>
        <end position="164"/>
    </location>
</feature>
<dbReference type="Proteomes" id="UP000799772">
    <property type="component" value="Unassembled WGS sequence"/>
</dbReference>
<feature type="transmembrane region" description="Helical" evidence="6">
    <location>
        <begin position="408"/>
        <end position="427"/>
    </location>
</feature>
<name>A0A9P4IGR4_9PEZI</name>
<evidence type="ECO:0000256" key="3">
    <source>
        <dbReference type="ARBA" id="ARBA00022989"/>
    </source>
</evidence>
<evidence type="ECO:0000256" key="4">
    <source>
        <dbReference type="ARBA" id="ARBA00023136"/>
    </source>
</evidence>
<feature type="transmembrane region" description="Helical" evidence="6">
    <location>
        <begin position="80"/>
        <end position="99"/>
    </location>
</feature>
<feature type="transmembrane region" description="Helical" evidence="6">
    <location>
        <begin position="383"/>
        <end position="402"/>
    </location>
</feature>
<dbReference type="AlphaFoldDB" id="A0A9P4IGR4"/>
<sequence length="482" mass="52007">MGFNWKTNFRWHSPFLQTCLCSLCLGLTAGIYVALSSLGAGGGRAESQHMIDIAQSCLDGAAVLTGLFTGVLLNKMGPAFCTAVGALGYPFYVGGYWYFGENGRLAFPIAGATILGLTCTLIEGSVGYVAMCYAEERHKGMYVGIMQVVLYCCSFIASSIPLGIDAGNPDADSVPTAVYGTFVALMACAVVMGSFVLPPEKVQRDDGTTIAKIPDMTFKEAIIGAAKCFADWRLILLVPAMMSTEIHLVYLGVVNGWHNNSRARALNGFIALLISIPVNVFLSWLLDNKRWNRKARGYAGTIFVGIFLISSFIAEVVRVRDWDRNATPLSEDWNNSSFGGELILFIIAWNSSGLVLNLVTWYLGAMSNDPVICAHYSGLSRCLLGVGQGMMFGIDASGVAFVGEAGAMLALFTSSIIGLLLFTYYCMEETRYFKEDHVIVPIYAREHRAGSIVDPEAAPSENEKVPASKEANASETAISDSI</sequence>
<keyword evidence="8" id="KW-1185">Reference proteome</keyword>
<feature type="transmembrane region" description="Helical" evidence="6">
    <location>
        <begin position="298"/>
        <end position="317"/>
    </location>
</feature>
<dbReference type="OrthoDB" id="196103at2759"/>
<evidence type="ECO:0008006" key="9">
    <source>
        <dbReference type="Google" id="ProtNLM"/>
    </source>
</evidence>
<evidence type="ECO:0000256" key="5">
    <source>
        <dbReference type="SAM" id="MobiDB-lite"/>
    </source>
</evidence>
<dbReference type="InterPro" id="IPR051617">
    <property type="entry name" value="UNC-93-like_regulator"/>
</dbReference>
<keyword evidence="3 6" id="KW-1133">Transmembrane helix</keyword>
<evidence type="ECO:0000313" key="8">
    <source>
        <dbReference type="Proteomes" id="UP000799772"/>
    </source>
</evidence>
<proteinExistence type="predicted"/>
<comment type="caution">
    <text evidence="7">The sequence shown here is derived from an EMBL/GenBank/DDBJ whole genome shotgun (WGS) entry which is preliminary data.</text>
</comment>